<proteinExistence type="predicted"/>
<feature type="compositionally biased region" description="Basic and acidic residues" evidence="1">
    <location>
        <begin position="465"/>
        <end position="481"/>
    </location>
</feature>
<reference evidence="2" key="1">
    <citation type="journal article" date="2016" name="Sci. Rep.">
        <title>Molecular characterization of firefly nuptial gifts: a multi-omics approach sheds light on postcopulatory sexual selection.</title>
        <authorList>
            <person name="Al-Wathiqui N."/>
            <person name="Fallon T.R."/>
            <person name="South A."/>
            <person name="Weng J.K."/>
            <person name="Lewis S.M."/>
        </authorList>
    </citation>
    <scope>NUCLEOTIDE SEQUENCE</scope>
</reference>
<feature type="compositionally biased region" description="Basic residues" evidence="1">
    <location>
        <begin position="384"/>
        <end position="399"/>
    </location>
</feature>
<dbReference type="EMBL" id="GEZM01015295">
    <property type="protein sequence ID" value="JAV91774.1"/>
    <property type="molecule type" value="Transcribed_RNA"/>
</dbReference>
<feature type="region of interest" description="Disordered" evidence="1">
    <location>
        <begin position="510"/>
        <end position="585"/>
    </location>
</feature>
<protein>
    <submittedName>
        <fullName evidence="2">Uncharacterized protein</fullName>
    </submittedName>
</protein>
<feature type="region of interest" description="Disordered" evidence="1">
    <location>
        <begin position="622"/>
        <end position="642"/>
    </location>
</feature>
<feature type="region of interest" description="Disordered" evidence="1">
    <location>
        <begin position="461"/>
        <end position="497"/>
    </location>
</feature>
<sequence>MQPYTKKLPSDEEEDLESLRLAALQSLKRSVPSVNTFSLPTNNTKIYKKTNKRGRGCHVNARNNRNGVFGSRIRNSNLISVPTVETEVCQSNASKKPAEALSKLILPQDRYSKQADVEEKAEPGSKFDRYKDSESESDSDSEDVTEPREGLQRSSSLEALMQELENEIQRDAKKEEVPNVKQVKKVKLEEATSITVTKVKPPAVEVIKKTVKDVHPPQPSLPQFPVTPIIETNGGIPENTNSYVHAQVPFPHTQQFFNFNPCPTVPYDPNVGYNFPPINPMEGHVKPTYYERPLSPLSFDTGVFNTITAPLSPRSAAFVLQNREIIERRKKSPRRSYSRSPSPRYRRSNSRSESPVRQRESPGSCSNARKSQSYKRSPPSRYGSPKRRRRSPAKRRHFSPCKEMETKEHTQTRAVSLSLSPSPERFTPRSLADEKQGVDDSVLEARRKKFESDAVPTEGIIRLRPKVDQNEQLTEDDKSVDGEEGSADEGLSPSEDTYIDLNLKVNDLFSDEDSDDENEGRFKSKSNDSLKDVERPRKLPRVAKDNSRKKRHNDYDRDTKTSKKERRDLDGAVVANSRHKSHLAPLENRKIEIKIRNPGKYESEIADDGKEKIVHSRKVEVTNRVSPSDSEETEVDVKSEGSVDLRAQLSRKRAERQHMVPKSENNPSRLLQNALQGAVFKKQPKVKTNKKEKDSSALDAKLPIHLRLGIPDSVDTYNEPKVDTKNVGKRSKNRTKYEQVLYLARIFILFSI</sequence>
<name>A0A1Y1N1K8_PHOPY</name>
<evidence type="ECO:0000256" key="1">
    <source>
        <dbReference type="SAM" id="MobiDB-lite"/>
    </source>
</evidence>
<feature type="region of interest" description="Disordered" evidence="1">
    <location>
        <begin position="111"/>
        <end position="156"/>
    </location>
</feature>
<feature type="compositionally biased region" description="Polar residues" evidence="1">
    <location>
        <begin position="412"/>
        <end position="421"/>
    </location>
</feature>
<organism evidence="2">
    <name type="scientific">Photinus pyralis</name>
    <name type="common">Common eastern firefly</name>
    <name type="synonym">Lampyris pyralis</name>
    <dbReference type="NCBI Taxonomy" id="7054"/>
    <lineage>
        <taxon>Eukaryota</taxon>
        <taxon>Metazoa</taxon>
        <taxon>Ecdysozoa</taxon>
        <taxon>Arthropoda</taxon>
        <taxon>Hexapoda</taxon>
        <taxon>Insecta</taxon>
        <taxon>Pterygota</taxon>
        <taxon>Neoptera</taxon>
        <taxon>Endopterygota</taxon>
        <taxon>Coleoptera</taxon>
        <taxon>Polyphaga</taxon>
        <taxon>Elateriformia</taxon>
        <taxon>Elateroidea</taxon>
        <taxon>Lampyridae</taxon>
        <taxon>Lampyrinae</taxon>
        <taxon>Photinus</taxon>
    </lineage>
</organism>
<feature type="compositionally biased region" description="Basic and acidic residues" evidence="1">
    <location>
        <begin position="519"/>
        <end position="546"/>
    </location>
</feature>
<feature type="compositionally biased region" description="Polar residues" evidence="1">
    <location>
        <begin position="361"/>
        <end position="375"/>
    </location>
</feature>
<evidence type="ECO:0000313" key="2">
    <source>
        <dbReference type="EMBL" id="JAV91774.1"/>
    </source>
</evidence>
<feature type="compositionally biased region" description="Basic and acidic residues" evidence="1">
    <location>
        <begin position="111"/>
        <end position="134"/>
    </location>
</feature>
<feature type="compositionally biased region" description="Basic and acidic residues" evidence="1">
    <location>
        <begin position="400"/>
        <end position="411"/>
    </location>
</feature>
<dbReference type="AlphaFoldDB" id="A0A1Y1N1K8"/>
<accession>A0A1Y1N1K8</accession>
<feature type="compositionally biased region" description="Basic and acidic residues" evidence="1">
    <location>
        <begin position="553"/>
        <end position="570"/>
    </location>
</feature>
<feature type="region of interest" description="Disordered" evidence="1">
    <location>
        <begin position="329"/>
        <end position="438"/>
    </location>
</feature>
<feature type="compositionally biased region" description="Acidic residues" evidence="1">
    <location>
        <begin position="135"/>
        <end position="144"/>
    </location>
</feature>